<evidence type="ECO:0000313" key="1">
    <source>
        <dbReference type="EMBL" id="CAB4175013.1"/>
    </source>
</evidence>
<sequence>MTSKQQTFEETFEEIYDEAFQLLCQKQARYGDSNIEQLGLHGVISRIAHDKVARAKKFMNGTIVGGQVKLAPMDDDEEESLEDTLLDIANYALIAIALRRGKWGRPLKSEIGNR</sequence>
<name>A0A6J5QR38_9CAUD</name>
<dbReference type="EMBL" id="LR798428">
    <property type="protein sequence ID" value="CAB5231418.1"/>
    <property type="molecule type" value="Genomic_DNA"/>
</dbReference>
<gene>
    <name evidence="2" type="ORF">UFOVP1131_90</name>
    <name evidence="3" type="ORF">UFOVP1245_96</name>
    <name evidence="4" type="ORF">UFOVP1582_82</name>
    <name evidence="1" type="ORF">UFOVP966_104</name>
</gene>
<evidence type="ECO:0000313" key="3">
    <source>
        <dbReference type="EMBL" id="CAB4192828.1"/>
    </source>
</evidence>
<reference evidence="2" key="1">
    <citation type="submission" date="2020-05" db="EMBL/GenBank/DDBJ databases">
        <authorList>
            <person name="Chiriac C."/>
            <person name="Salcher M."/>
            <person name="Ghai R."/>
            <person name="Kavagutti S V."/>
        </authorList>
    </citation>
    <scope>NUCLEOTIDE SEQUENCE</scope>
</reference>
<accession>A0A6J5QR38</accession>
<evidence type="ECO:0000313" key="4">
    <source>
        <dbReference type="EMBL" id="CAB5231418.1"/>
    </source>
</evidence>
<dbReference type="EMBL" id="LR797185">
    <property type="protein sequence ID" value="CAB4192828.1"/>
    <property type="molecule type" value="Genomic_DNA"/>
</dbReference>
<proteinExistence type="predicted"/>
<evidence type="ECO:0000313" key="2">
    <source>
        <dbReference type="EMBL" id="CAB4184976.1"/>
    </source>
</evidence>
<dbReference type="EMBL" id="LR796919">
    <property type="protein sequence ID" value="CAB4175013.1"/>
    <property type="molecule type" value="Genomic_DNA"/>
</dbReference>
<protein>
    <recommendedName>
        <fullName evidence="5">Nucleotide modification associated domain-containing protein</fullName>
    </recommendedName>
</protein>
<evidence type="ECO:0008006" key="5">
    <source>
        <dbReference type="Google" id="ProtNLM"/>
    </source>
</evidence>
<dbReference type="EMBL" id="LR797071">
    <property type="protein sequence ID" value="CAB4184976.1"/>
    <property type="molecule type" value="Genomic_DNA"/>
</dbReference>
<organism evidence="2">
    <name type="scientific">uncultured Caudovirales phage</name>
    <dbReference type="NCBI Taxonomy" id="2100421"/>
    <lineage>
        <taxon>Viruses</taxon>
        <taxon>Duplodnaviria</taxon>
        <taxon>Heunggongvirae</taxon>
        <taxon>Uroviricota</taxon>
        <taxon>Caudoviricetes</taxon>
        <taxon>Peduoviridae</taxon>
        <taxon>Maltschvirus</taxon>
        <taxon>Maltschvirus maltsch</taxon>
    </lineage>
</organism>